<reference evidence="6" key="1">
    <citation type="submission" date="2025-08" db="UniProtKB">
        <authorList>
            <consortium name="Ensembl"/>
        </authorList>
    </citation>
    <scope>IDENTIFICATION</scope>
</reference>
<dbReference type="GO" id="GO:0005576">
    <property type="term" value="C:extracellular region"/>
    <property type="evidence" value="ECO:0007669"/>
    <property type="project" value="UniProtKB-SubCell"/>
</dbReference>
<dbReference type="Proteomes" id="UP000261360">
    <property type="component" value="Unplaced"/>
</dbReference>
<dbReference type="AlphaFoldDB" id="A0A3B4Y149"/>
<reference evidence="6" key="2">
    <citation type="submission" date="2025-09" db="UniProtKB">
        <authorList>
            <consortium name="Ensembl"/>
        </authorList>
    </citation>
    <scope>IDENTIFICATION</scope>
</reference>
<keyword evidence="4" id="KW-0325">Glycoprotein</keyword>
<feature type="domain" description="WxxW" evidence="5">
    <location>
        <begin position="7"/>
        <end position="88"/>
    </location>
</feature>
<evidence type="ECO:0000256" key="2">
    <source>
        <dbReference type="ARBA" id="ARBA00022525"/>
    </source>
</evidence>
<keyword evidence="3" id="KW-0732">Signal</keyword>
<proteinExistence type="predicted"/>
<organism evidence="6 7">
    <name type="scientific">Seriola lalandi dorsalis</name>
    <dbReference type="NCBI Taxonomy" id="1841481"/>
    <lineage>
        <taxon>Eukaryota</taxon>
        <taxon>Metazoa</taxon>
        <taxon>Chordata</taxon>
        <taxon>Craniata</taxon>
        <taxon>Vertebrata</taxon>
        <taxon>Euteleostomi</taxon>
        <taxon>Actinopterygii</taxon>
        <taxon>Neopterygii</taxon>
        <taxon>Teleostei</taxon>
        <taxon>Neoteleostei</taxon>
        <taxon>Acanthomorphata</taxon>
        <taxon>Carangaria</taxon>
        <taxon>Carangiformes</taxon>
        <taxon>Carangidae</taxon>
        <taxon>Seriola</taxon>
    </lineage>
</organism>
<evidence type="ECO:0000256" key="4">
    <source>
        <dbReference type="ARBA" id="ARBA00023180"/>
    </source>
</evidence>
<feature type="domain" description="WxxW" evidence="5">
    <location>
        <begin position="110"/>
        <end position="172"/>
    </location>
</feature>
<evidence type="ECO:0000313" key="6">
    <source>
        <dbReference type="Ensembl" id="ENSSLDP00000024525.1"/>
    </source>
</evidence>
<sequence length="178" mass="20163">MTGLQCWTEWFDRDDPSGKGDFEELYALRNEYPGKICNSPLQIEVQTVSGLTVDETGNVIAVADTPIGFICKSSDQADCMCHDYRVRFMRPVDFCSQEGTFFLFLTHCILKENPGEICESPLHIYARTADTNIPATSTGQSIFIPHALDGFTCRNRDQKGSRCRDYKVRFGCPYRGYN</sequence>
<dbReference type="InterPro" id="IPR039675">
    <property type="entry name" value="CILP1/CILP2"/>
</dbReference>
<protein>
    <recommendedName>
        <fullName evidence="5">WxxW domain-containing protein</fullName>
    </recommendedName>
</protein>
<comment type="subcellular location">
    <subcellularLocation>
        <location evidence="1">Secreted</location>
    </subcellularLocation>
</comment>
<keyword evidence="2" id="KW-0964">Secreted</keyword>
<evidence type="ECO:0000259" key="5">
    <source>
        <dbReference type="Pfam" id="PF13330"/>
    </source>
</evidence>
<evidence type="ECO:0000256" key="1">
    <source>
        <dbReference type="ARBA" id="ARBA00004613"/>
    </source>
</evidence>
<keyword evidence="7" id="KW-1185">Reference proteome</keyword>
<dbReference type="PANTHER" id="PTHR15031">
    <property type="entry name" value="CARTILAGE INTERMEDIATE LAYER PROTEIN CLIP"/>
    <property type="match status" value="1"/>
</dbReference>
<evidence type="ECO:0000256" key="3">
    <source>
        <dbReference type="ARBA" id="ARBA00022729"/>
    </source>
</evidence>
<dbReference type="GeneTree" id="ENSGT00390000008152"/>
<dbReference type="InterPro" id="IPR025155">
    <property type="entry name" value="WxxW_domain"/>
</dbReference>
<name>A0A3B4Y149_SERLL</name>
<evidence type="ECO:0000313" key="7">
    <source>
        <dbReference type="Proteomes" id="UP000261360"/>
    </source>
</evidence>
<dbReference type="Ensembl" id="ENSSLDT00000025302.1">
    <property type="protein sequence ID" value="ENSSLDP00000024525.1"/>
    <property type="gene ID" value="ENSSLDG00000019108.1"/>
</dbReference>
<accession>A0A3B4Y149</accession>
<dbReference type="PANTHER" id="PTHR15031:SF4">
    <property type="entry name" value="CARTILAGE INTERMEDIATE LAYER PROTEIN 1"/>
    <property type="match status" value="1"/>
</dbReference>
<dbReference type="Pfam" id="PF13330">
    <property type="entry name" value="Mucin2_WxxW"/>
    <property type="match status" value="2"/>
</dbReference>